<dbReference type="CDD" id="cd00520">
    <property type="entry name" value="RRF"/>
    <property type="match status" value="1"/>
</dbReference>
<evidence type="ECO:0000256" key="6">
    <source>
        <dbReference type="HAMAP-Rule" id="MF_00040"/>
    </source>
</evidence>
<dbReference type="InterPro" id="IPR036191">
    <property type="entry name" value="RRF_sf"/>
</dbReference>
<dbReference type="Gene3D" id="3.30.1360.40">
    <property type="match status" value="1"/>
</dbReference>
<dbReference type="FunFam" id="1.10.132.20:FF:000001">
    <property type="entry name" value="Ribosome-recycling factor"/>
    <property type="match status" value="1"/>
</dbReference>
<evidence type="ECO:0000256" key="4">
    <source>
        <dbReference type="ARBA" id="ARBA00022917"/>
    </source>
</evidence>
<protein>
    <recommendedName>
        <fullName evidence="6">Ribosome-recycling factor</fullName>
        <shortName evidence="6">RRF</shortName>
    </recommendedName>
    <alternativeName>
        <fullName evidence="6">Ribosome-releasing factor</fullName>
    </alternativeName>
</protein>
<evidence type="ECO:0000256" key="1">
    <source>
        <dbReference type="ARBA" id="ARBA00004496"/>
    </source>
</evidence>
<dbReference type="EMBL" id="CP025611">
    <property type="protein sequence ID" value="AUN29840.1"/>
    <property type="molecule type" value="Genomic_DNA"/>
</dbReference>
<dbReference type="Proteomes" id="UP000234752">
    <property type="component" value="Chromosome eg_1"/>
</dbReference>
<dbReference type="AlphaFoldDB" id="A0A2K9N9L5"/>
<proteinExistence type="inferred from homology"/>
<dbReference type="InterPro" id="IPR023584">
    <property type="entry name" value="Ribosome_recyc_fac_dom"/>
</dbReference>
<comment type="similarity">
    <text evidence="2 6">Belongs to the RRF family.</text>
</comment>
<keyword evidence="8" id="KW-1185">Reference proteome</keyword>
<gene>
    <name evidence="6" type="primary">frr</name>
    <name evidence="7" type="ORF">C0V82_06065</name>
</gene>
<comment type="subcellular location">
    <subcellularLocation>
        <location evidence="1 6">Cytoplasm</location>
    </subcellularLocation>
</comment>
<dbReference type="Gene3D" id="1.10.132.20">
    <property type="entry name" value="Ribosome-recycling factor"/>
    <property type="match status" value="1"/>
</dbReference>
<comment type="function">
    <text evidence="5 6">Responsible for the release of ribosomes from messenger RNA at the termination of protein biosynthesis. May increase the efficiency of translation by recycling ribosomes from one round of translation to another.</text>
</comment>
<sequence length="186" mass="20587">MAAPELIKDIERRMAGALEQLRKEFAGLRTGRASANLLEPVTVEAYGTTVPLNQVANISVPEPRLISVQVFDRSTVKSVEKAIRDSGLGLNPQTEGSTIRVPIPELNSERRKELSKVAAKYAEQTRVAVRNVRRDAMDALKKLQKDGSLSEDEQKTWSDKVQGVTDAHIKKVDEALATKEKEILQV</sequence>
<dbReference type="PANTHER" id="PTHR20982">
    <property type="entry name" value="RIBOSOME RECYCLING FACTOR"/>
    <property type="match status" value="1"/>
</dbReference>
<dbReference type="NCBIfam" id="TIGR00496">
    <property type="entry name" value="frr"/>
    <property type="match status" value="1"/>
</dbReference>
<evidence type="ECO:0000313" key="7">
    <source>
        <dbReference type="EMBL" id="AUN29840.1"/>
    </source>
</evidence>
<dbReference type="GO" id="GO:0002184">
    <property type="term" value="P:cytoplasmic translational termination"/>
    <property type="evidence" value="ECO:0007669"/>
    <property type="project" value="TreeGrafter"/>
</dbReference>
<evidence type="ECO:0000313" key="8">
    <source>
        <dbReference type="Proteomes" id="UP000234752"/>
    </source>
</evidence>
<reference evidence="7 8" key="1">
    <citation type="submission" date="2017-12" db="EMBL/GenBank/DDBJ databases">
        <title>Genomes of bacteria within cyanobacterial aggregates.</title>
        <authorList>
            <person name="Cai H."/>
        </authorList>
    </citation>
    <scope>NUCLEOTIDE SEQUENCE [LARGE SCALE GENOMIC DNA]</scope>
    <source>
        <strain evidence="7 8">TH16</strain>
    </source>
</reference>
<accession>A0A2K9N9L5</accession>
<evidence type="ECO:0000256" key="3">
    <source>
        <dbReference type="ARBA" id="ARBA00022490"/>
    </source>
</evidence>
<dbReference type="InterPro" id="IPR002661">
    <property type="entry name" value="Ribosome_recyc_fac"/>
</dbReference>
<evidence type="ECO:0000256" key="2">
    <source>
        <dbReference type="ARBA" id="ARBA00005912"/>
    </source>
</evidence>
<dbReference type="OrthoDB" id="9804006at2"/>
<dbReference type="Pfam" id="PF01765">
    <property type="entry name" value="RRF"/>
    <property type="match status" value="1"/>
</dbReference>
<dbReference type="HAMAP" id="MF_00040">
    <property type="entry name" value="RRF"/>
    <property type="match status" value="1"/>
</dbReference>
<name>A0A2K9N9L5_9PROT</name>
<evidence type="ECO:0000256" key="5">
    <source>
        <dbReference type="ARBA" id="ARBA00025050"/>
    </source>
</evidence>
<dbReference type="KEGG" id="ncb:C0V82_06065"/>
<dbReference type="PANTHER" id="PTHR20982:SF3">
    <property type="entry name" value="MITOCHONDRIAL RIBOSOME RECYCLING FACTOR PSEUDO 1"/>
    <property type="match status" value="1"/>
</dbReference>
<organism evidence="7 8">
    <name type="scientific">Niveispirillum cyanobacteriorum</name>
    <dbReference type="NCBI Taxonomy" id="1612173"/>
    <lineage>
        <taxon>Bacteria</taxon>
        <taxon>Pseudomonadati</taxon>
        <taxon>Pseudomonadota</taxon>
        <taxon>Alphaproteobacteria</taxon>
        <taxon>Rhodospirillales</taxon>
        <taxon>Azospirillaceae</taxon>
        <taxon>Niveispirillum</taxon>
    </lineage>
</organism>
<dbReference type="RefSeq" id="WP_054167195.1">
    <property type="nucleotide sequence ID" value="NZ_BMGN01000003.1"/>
</dbReference>
<dbReference type="GO" id="GO:0043023">
    <property type="term" value="F:ribosomal large subunit binding"/>
    <property type="evidence" value="ECO:0007669"/>
    <property type="project" value="TreeGrafter"/>
</dbReference>
<dbReference type="GO" id="GO:0005829">
    <property type="term" value="C:cytosol"/>
    <property type="evidence" value="ECO:0007669"/>
    <property type="project" value="GOC"/>
</dbReference>
<dbReference type="SUPFAM" id="SSF55194">
    <property type="entry name" value="Ribosome recycling factor, RRF"/>
    <property type="match status" value="1"/>
</dbReference>
<keyword evidence="3 6" id="KW-0963">Cytoplasm</keyword>
<dbReference type="FunFam" id="3.30.1360.40:FF:000001">
    <property type="entry name" value="Ribosome-recycling factor"/>
    <property type="match status" value="1"/>
</dbReference>
<keyword evidence="4 6" id="KW-0648">Protein biosynthesis</keyword>